<dbReference type="InterPro" id="IPR002901">
    <property type="entry name" value="MGlyc_endo_b_GlcNAc-like_dom"/>
</dbReference>
<feature type="coiled-coil region" evidence="2">
    <location>
        <begin position="377"/>
        <end position="446"/>
    </location>
</feature>
<dbReference type="CDD" id="cd02696">
    <property type="entry name" value="MurNAc-LAA"/>
    <property type="match status" value="1"/>
</dbReference>
<proteinExistence type="predicted"/>
<gene>
    <name evidence="4" type="ORF">bsdtw1_00014</name>
</gene>
<reference evidence="4 5" key="1">
    <citation type="submission" date="2020-07" db="EMBL/GenBank/DDBJ databases">
        <title>A new beta-1,3-glucan-decomposing anaerobic bacterium isolated from anoxic soil subjected to biological soil disinfestation.</title>
        <authorList>
            <person name="Ueki A."/>
            <person name="Tonouchi A."/>
        </authorList>
    </citation>
    <scope>NUCLEOTIDE SEQUENCE [LARGE SCALE GENOMIC DNA]</scope>
    <source>
        <strain evidence="4 5">TW1</strain>
    </source>
</reference>
<dbReference type="SMART" id="SM00646">
    <property type="entry name" value="Ami_3"/>
    <property type="match status" value="1"/>
</dbReference>
<dbReference type="InterPro" id="IPR050695">
    <property type="entry name" value="N-acetylmuramoyl_amidase_3"/>
</dbReference>
<dbReference type="GO" id="GO:0004040">
    <property type="term" value="F:amidase activity"/>
    <property type="evidence" value="ECO:0007669"/>
    <property type="project" value="InterPro"/>
</dbReference>
<name>A0A6V8SFR3_9CLOT</name>
<dbReference type="PANTHER" id="PTHR30404">
    <property type="entry name" value="N-ACETYLMURAMOYL-L-ALANINE AMIDASE"/>
    <property type="match status" value="1"/>
</dbReference>
<organism evidence="4 5">
    <name type="scientific">Clostridium fungisolvens</name>
    <dbReference type="NCBI Taxonomy" id="1604897"/>
    <lineage>
        <taxon>Bacteria</taxon>
        <taxon>Bacillati</taxon>
        <taxon>Bacillota</taxon>
        <taxon>Clostridia</taxon>
        <taxon>Eubacteriales</taxon>
        <taxon>Clostridiaceae</taxon>
        <taxon>Clostridium</taxon>
    </lineage>
</organism>
<accession>A0A6V8SFR3</accession>
<comment type="caution">
    <text evidence="4">The sequence shown here is derived from an EMBL/GenBank/DDBJ whole genome shotgun (WGS) entry which is preliminary data.</text>
</comment>
<keyword evidence="5" id="KW-1185">Reference proteome</keyword>
<dbReference type="EMBL" id="BLZR01000001">
    <property type="protein sequence ID" value="GFP73978.1"/>
    <property type="molecule type" value="Genomic_DNA"/>
</dbReference>
<dbReference type="GO" id="GO:0009253">
    <property type="term" value="P:peptidoglycan catabolic process"/>
    <property type="evidence" value="ECO:0007669"/>
    <property type="project" value="InterPro"/>
</dbReference>
<dbReference type="GO" id="GO:0008745">
    <property type="term" value="F:N-acetylmuramoyl-L-alanine amidase activity"/>
    <property type="evidence" value="ECO:0007669"/>
    <property type="project" value="InterPro"/>
</dbReference>
<sequence>MIDLVLDAGHGGRDPGAIGPTGLQEKECNIYIAKKCGQILKEQGVTVEQTREDDTYLGLSERAKLANDANSKYFISIHINSADVQSANGTEVYALVKGGEGELLAKRVLDSIVGGINLSSRGVKFANFAVLRETNMPAILVETCFISNSSEEALLREDSFKDKVALSIAKGFLNYIGKPYNESTNSIYTIDNKLTPLISKTSCSKDQAKQWAKNNQATDLFISLADLYWSLYPYHGNINPTIAYAQAALETGFGKFGGSIDESYKNPAGLKSTSGRDDTADSFVKFASWRDGVSAQFDHLALYAGAEGYPSDNTSDPRHFSYLTGKVKYVEDLSGNWAASQDYGLKILQLMFAMEGTIVVDSFENNKIYEEPQKENTSEHEETIKNVKEKLNSFSEEIDSLRTRYQEFSLIIENFDKILEDKNNENKRLLKENSDLTEKVKQYGEVIDDILNIINTRVK</sequence>
<dbReference type="AlphaFoldDB" id="A0A6V8SFR3"/>
<dbReference type="SUPFAM" id="SSF53187">
    <property type="entry name" value="Zn-dependent exopeptidases"/>
    <property type="match status" value="1"/>
</dbReference>
<evidence type="ECO:0000256" key="2">
    <source>
        <dbReference type="SAM" id="Coils"/>
    </source>
</evidence>
<evidence type="ECO:0000313" key="4">
    <source>
        <dbReference type="EMBL" id="GFP73978.1"/>
    </source>
</evidence>
<dbReference type="Pfam" id="PF01832">
    <property type="entry name" value="Glucosaminidase"/>
    <property type="match status" value="1"/>
</dbReference>
<dbReference type="InterPro" id="IPR002508">
    <property type="entry name" value="MurNAc-LAA_cat"/>
</dbReference>
<protein>
    <recommendedName>
        <fullName evidence="3">MurNAc-LAA domain-containing protein</fullName>
    </recommendedName>
</protein>
<feature type="domain" description="MurNAc-LAA" evidence="3">
    <location>
        <begin position="63"/>
        <end position="173"/>
    </location>
</feature>
<dbReference type="RefSeq" id="WP_183275572.1">
    <property type="nucleotide sequence ID" value="NZ_BLZR01000001.1"/>
</dbReference>
<evidence type="ECO:0000256" key="1">
    <source>
        <dbReference type="ARBA" id="ARBA00022801"/>
    </source>
</evidence>
<dbReference type="Gene3D" id="1.10.530.10">
    <property type="match status" value="1"/>
</dbReference>
<dbReference type="Pfam" id="PF01520">
    <property type="entry name" value="Amidase_3"/>
    <property type="match status" value="1"/>
</dbReference>
<dbReference type="Proteomes" id="UP000580568">
    <property type="component" value="Unassembled WGS sequence"/>
</dbReference>
<keyword evidence="1" id="KW-0378">Hydrolase</keyword>
<keyword evidence="2" id="KW-0175">Coiled coil</keyword>
<dbReference type="Gene3D" id="3.40.630.40">
    <property type="entry name" value="Zn-dependent exopeptidases"/>
    <property type="match status" value="1"/>
</dbReference>
<dbReference type="PANTHER" id="PTHR30404:SF0">
    <property type="entry name" value="N-ACETYLMURAMOYL-L-ALANINE AMIDASE AMIC"/>
    <property type="match status" value="1"/>
</dbReference>
<evidence type="ECO:0000259" key="3">
    <source>
        <dbReference type="SMART" id="SM00646"/>
    </source>
</evidence>
<evidence type="ECO:0000313" key="5">
    <source>
        <dbReference type="Proteomes" id="UP000580568"/>
    </source>
</evidence>
<dbReference type="GO" id="GO:0030288">
    <property type="term" value="C:outer membrane-bounded periplasmic space"/>
    <property type="evidence" value="ECO:0007669"/>
    <property type="project" value="TreeGrafter"/>
</dbReference>